<dbReference type="GO" id="GO:0005829">
    <property type="term" value="C:cytosol"/>
    <property type="evidence" value="ECO:0007669"/>
    <property type="project" value="TreeGrafter"/>
</dbReference>
<comment type="function">
    <text evidence="6">Required for the formation of N(7)-methylguanine at position 46 (m7G46) in tRNA. In the complex, it is required to stabilize and induce conformational changes of the catalytic subunit.</text>
</comment>
<evidence type="ECO:0000256" key="2">
    <source>
        <dbReference type="ARBA" id="ARBA00022574"/>
    </source>
</evidence>
<name>A0A443HVR4_BYSSP</name>
<dbReference type="InterPro" id="IPR015943">
    <property type="entry name" value="WD40/YVTN_repeat-like_dom_sf"/>
</dbReference>
<evidence type="ECO:0000256" key="4">
    <source>
        <dbReference type="ARBA" id="ARBA00022737"/>
    </source>
</evidence>
<dbReference type="GeneID" id="39599631"/>
<keyword evidence="8" id="KW-0808">Transferase</keyword>
<accession>A0A443HVR4</accession>
<comment type="subcellular location">
    <subcellularLocation>
        <location evidence="1 6">Nucleus</location>
    </subcellularLocation>
</comment>
<protein>
    <submittedName>
        <fullName evidence="8">Guanine-N(7)--methyltransferase subunit trm82</fullName>
    </submittedName>
</protein>
<dbReference type="GO" id="GO:0005634">
    <property type="term" value="C:nucleus"/>
    <property type="evidence" value="ECO:0007669"/>
    <property type="project" value="UniProtKB-SubCell"/>
</dbReference>
<evidence type="ECO:0000256" key="7">
    <source>
        <dbReference type="SAM" id="MobiDB-lite"/>
    </source>
</evidence>
<keyword evidence="8" id="KW-0489">Methyltransferase</keyword>
<dbReference type="PANTHER" id="PTHR16288">
    <property type="entry name" value="WD40 REPEAT PROTEIN 4"/>
    <property type="match status" value="1"/>
</dbReference>
<dbReference type="RefSeq" id="XP_028485563.1">
    <property type="nucleotide sequence ID" value="XM_028630354.1"/>
</dbReference>
<dbReference type="GO" id="GO:0106004">
    <property type="term" value="P:tRNA (guanine-N7)-methylation"/>
    <property type="evidence" value="ECO:0007669"/>
    <property type="project" value="UniProtKB-UniRule"/>
</dbReference>
<evidence type="ECO:0000256" key="1">
    <source>
        <dbReference type="ARBA" id="ARBA00004123"/>
    </source>
</evidence>
<dbReference type="EMBL" id="RCNU01000004">
    <property type="protein sequence ID" value="RWQ95918.1"/>
    <property type="molecule type" value="Genomic_DNA"/>
</dbReference>
<keyword evidence="9" id="KW-1185">Reference proteome</keyword>
<proteinExistence type="inferred from homology"/>
<dbReference type="AlphaFoldDB" id="A0A443HVR4"/>
<gene>
    <name evidence="8" type="ORF">C8Q69DRAFT_463048</name>
</gene>
<dbReference type="InterPro" id="IPR001680">
    <property type="entry name" value="WD40_rpt"/>
</dbReference>
<dbReference type="Proteomes" id="UP000283841">
    <property type="component" value="Unassembled WGS sequence"/>
</dbReference>
<comment type="pathway">
    <text evidence="6">tRNA modification; N(7)-methylguanine-tRNA biosynthesis.</text>
</comment>
<dbReference type="VEuPathDB" id="FungiDB:C8Q69DRAFT_463048"/>
<organism evidence="8 9">
    <name type="scientific">Byssochlamys spectabilis</name>
    <name type="common">Paecilomyces variotii</name>
    <dbReference type="NCBI Taxonomy" id="264951"/>
    <lineage>
        <taxon>Eukaryota</taxon>
        <taxon>Fungi</taxon>
        <taxon>Dikarya</taxon>
        <taxon>Ascomycota</taxon>
        <taxon>Pezizomycotina</taxon>
        <taxon>Eurotiomycetes</taxon>
        <taxon>Eurotiomycetidae</taxon>
        <taxon>Eurotiales</taxon>
        <taxon>Thermoascaceae</taxon>
        <taxon>Paecilomyces</taxon>
    </lineage>
</organism>
<keyword evidence="5 6" id="KW-0539">Nucleus</keyword>
<comment type="similarity">
    <text evidence="6">Belongs to the WD repeat TRM82 family.</text>
</comment>
<dbReference type="HAMAP" id="MF_03056">
    <property type="entry name" value="TRM82"/>
    <property type="match status" value="1"/>
</dbReference>
<sequence length="508" mass="55396">MAAKFQYPFQRIQFFEPQAPAQRILVAAAGPKLYCYAAESGRRLSVWPQDQETANGQDSDIAEKSTGADGQEPPGKKRKLSPSADGSSSDPKPNTKETGKSQASSSWSHISLLATSPTGNHIVAVTPEDKCIRVFEVGKDGTLQHISERHMPKRPSVISLTPDGNTIICGDKFGDVYSLPLIPSDKPIVQAKPSTPKLFQPAATNLTVHTKRNLEALEQQLRVGSKSAEERAPQFEHKLLLGHVSMLSALTYVSLPSPSSAGQSRSYLLTGDRDEHIRVSRGIPQTHVIENYCFGHTSFITQMCIPDWRPELLVSGGGDDHLLVWKWQEGRILQKVPLLDDKSESREIAVRGIWALSLPASGNAVKVVFVAAEGSPELLCYTMESDGQLRRQPSIQLTSNVLDVAYDGENNSILVSLDGVHESGSTQAFKENPTAPQSFLQALRVVEGRDDLTFEAVEDSLVSSVNAEGTTDVVTSDDEKAIEKSKKDLTDALYGLGNLRKRANGEEE</sequence>
<reference evidence="8 9" key="1">
    <citation type="journal article" date="2018" name="Front. Microbiol.">
        <title>Genomic and genetic insights into a cosmopolitan fungus, Paecilomyces variotii (Eurotiales).</title>
        <authorList>
            <person name="Urquhart A.S."/>
            <person name="Mondo S.J."/>
            <person name="Makela M.R."/>
            <person name="Hane J.K."/>
            <person name="Wiebenga A."/>
            <person name="He G."/>
            <person name="Mihaltcheva S."/>
            <person name="Pangilinan J."/>
            <person name="Lipzen A."/>
            <person name="Barry K."/>
            <person name="de Vries R.P."/>
            <person name="Grigoriev I.V."/>
            <person name="Idnurm A."/>
        </authorList>
    </citation>
    <scope>NUCLEOTIDE SEQUENCE [LARGE SCALE GENOMIC DNA]</scope>
    <source>
        <strain evidence="8 9">CBS 101075</strain>
    </source>
</reference>
<comment type="caution">
    <text evidence="8">The sequence shown here is derived from an EMBL/GenBank/DDBJ whole genome shotgun (WGS) entry which is preliminary data.</text>
</comment>
<dbReference type="PANTHER" id="PTHR16288:SF0">
    <property type="entry name" value="TRNA (GUANINE-N(7)-)-METHYLTRANSFERASE NON-CATALYTIC SUBUNIT WDR4"/>
    <property type="match status" value="1"/>
</dbReference>
<dbReference type="GO" id="GO:0043527">
    <property type="term" value="C:tRNA methyltransferase complex"/>
    <property type="evidence" value="ECO:0007669"/>
    <property type="project" value="TreeGrafter"/>
</dbReference>
<evidence type="ECO:0000256" key="6">
    <source>
        <dbReference type="HAMAP-Rule" id="MF_03056"/>
    </source>
</evidence>
<evidence type="ECO:0000256" key="3">
    <source>
        <dbReference type="ARBA" id="ARBA00022694"/>
    </source>
</evidence>
<dbReference type="STRING" id="264951.A0A443HVR4"/>
<evidence type="ECO:0000313" key="8">
    <source>
        <dbReference type="EMBL" id="RWQ95918.1"/>
    </source>
</evidence>
<keyword evidence="2 6" id="KW-0853">WD repeat</keyword>
<evidence type="ECO:0000256" key="5">
    <source>
        <dbReference type="ARBA" id="ARBA00023242"/>
    </source>
</evidence>
<dbReference type="GO" id="GO:0008168">
    <property type="term" value="F:methyltransferase activity"/>
    <property type="evidence" value="ECO:0007669"/>
    <property type="project" value="UniProtKB-KW"/>
</dbReference>
<dbReference type="SMART" id="SM00320">
    <property type="entry name" value="WD40"/>
    <property type="match status" value="3"/>
</dbReference>
<dbReference type="InterPro" id="IPR028884">
    <property type="entry name" value="Trm82"/>
</dbReference>
<dbReference type="UniPathway" id="UPA00989"/>
<feature type="region of interest" description="Disordered" evidence="7">
    <location>
        <begin position="47"/>
        <end position="105"/>
    </location>
</feature>
<keyword evidence="3 6" id="KW-0819">tRNA processing</keyword>
<evidence type="ECO:0000313" key="9">
    <source>
        <dbReference type="Proteomes" id="UP000283841"/>
    </source>
</evidence>
<dbReference type="SUPFAM" id="SSF50978">
    <property type="entry name" value="WD40 repeat-like"/>
    <property type="match status" value="1"/>
</dbReference>
<feature type="compositionally biased region" description="Polar residues" evidence="7">
    <location>
        <begin position="48"/>
        <end position="58"/>
    </location>
</feature>
<dbReference type="InterPro" id="IPR036322">
    <property type="entry name" value="WD40_repeat_dom_sf"/>
</dbReference>
<dbReference type="Gene3D" id="2.130.10.10">
    <property type="entry name" value="YVTN repeat-like/Quinoprotein amine dehydrogenase"/>
    <property type="match status" value="2"/>
</dbReference>
<keyword evidence="4 6" id="KW-0677">Repeat</keyword>